<dbReference type="NCBIfam" id="NF005718">
    <property type="entry name" value="PRK07534.1"/>
    <property type="match status" value="1"/>
</dbReference>
<evidence type="ECO:0000313" key="6">
    <source>
        <dbReference type="Proteomes" id="UP000476030"/>
    </source>
</evidence>
<comment type="cofactor">
    <cofactor evidence="3">
        <name>Zn(2+)</name>
        <dbReference type="ChEBI" id="CHEBI:29105"/>
    </cofactor>
</comment>
<protein>
    <submittedName>
        <fullName evidence="5">Betaine--homocysteine S-methyltransferase</fullName>
        <ecNumber evidence="5">2.1.1.5</ecNumber>
    </submittedName>
</protein>
<evidence type="ECO:0000256" key="1">
    <source>
        <dbReference type="ARBA" id="ARBA00022603"/>
    </source>
</evidence>
<evidence type="ECO:0000313" key="5">
    <source>
        <dbReference type="EMBL" id="MZR31401.1"/>
    </source>
</evidence>
<dbReference type="Proteomes" id="UP000476030">
    <property type="component" value="Unassembled WGS sequence"/>
</dbReference>
<dbReference type="RefSeq" id="WP_161315907.1">
    <property type="nucleotide sequence ID" value="NZ_WTUW01000002.1"/>
</dbReference>
<keyword evidence="2 3" id="KW-0808">Transferase</keyword>
<dbReference type="PANTHER" id="PTHR11103:SF18">
    <property type="entry name" value="SLR1189 PROTEIN"/>
    <property type="match status" value="1"/>
</dbReference>
<dbReference type="InterPro" id="IPR036589">
    <property type="entry name" value="HCY_dom_sf"/>
</dbReference>
<feature type="binding site" evidence="3">
    <location>
        <position position="279"/>
    </location>
    <ligand>
        <name>Zn(2+)</name>
        <dbReference type="ChEBI" id="CHEBI:29105"/>
    </ligand>
</feature>
<gene>
    <name evidence="5" type="primary">bmt</name>
    <name evidence="5" type="ORF">GQE98_12225</name>
</gene>
<dbReference type="PANTHER" id="PTHR11103">
    <property type="entry name" value="SLR1189 PROTEIN"/>
    <property type="match status" value="1"/>
</dbReference>
<proteinExistence type="predicted"/>
<accession>A0A6L8W8F8</accession>
<feature type="binding site" evidence="3">
    <location>
        <position position="212"/>
    </location>
    <ligand>
        <name>Zn(2+)</name>
        <dbReference type="ChEBI" id="CHEBI:29105"/>
    </ligand>
</feature>
<feature type="domain" description="Hcy-binding" evidence="4">
    <location>
        <begin position="3"/>
        <end position="294"/>
    </location>
</feature>
<dbReference type="Gene3D" id="3.20.20.330">
    <property type="entry name" value="Homocysteine-binding-like domain"/>
    <property type="match status" value="1"/>
</dbReference>
<keyword evidence="3" id="KW-0862">Zinc</keyword>
<evidence type="ECO:0000259" key="4">
    <source>
        <dbReference type="PROSITE" id="PS50970"/>
    </source>
</evidence>
<dbReference type="Pfam" id="PF02574">
    <property type="entry name" value="S-methyl_trans"/>
    <property type="match status" value="1"/>
</dbReference>
<evidence type="ECO:0000256" key="2">
    <source>
        <dbReference type="ARBA" id="ARBA00022679"/>
    </source>
</evidence>
<dbReference type="GO" id="GO:0046872">
    <property type="term" value="F:metal ion binding"/>
    <property type="evidence" value="ECO:0007669"/>
    <property type="project" value="UniProtKB-KW"/>
</dbReference>
<dbReference type="EC" id="2.1.1.5" evidence="5"/>
<dbReference type="PROSITE" id="PS50970">
    <property type="entry name" value="HCY"/>
    <property type="match status" value="1"/>
</dbReference>
<dbReference type="EMBL" id="WTUW01000002">
    <property type="protein sequence ID" value="MZR31401.1"/>
    <property type="molecule type" value="Genomic_DNA"/>
</dbReference>
<sequence>MVNKLQQLLDSKPFLLADGAVGTNLFAVGLQSGDAPELWNIDASEKIHNLHRGFVEAGSDIILTNSFGGTSYRLKLHNSQDRVRELNLAAAKIARTEADRVDRTIIVAGSMGPTGELMEPMGMLTHESAVDAFKAQADALVEGGVDVLWIETMSSKEEVAAAAEAAEATGHPFVCTMSFDTNRRTMMGIKPAEFTEFCHALPTRPIGWGANCGVGAGELLETVLGLRSTSAEGDIIVAKANCGIPEFKDGKLIYSGTLDVMADYARLAADAGARIIGGCCGTSHAHLKAMADALNGYTPKRDIDISDIEARFGPVWQVKLPVEASHGAAPATGRSNRRSRRRLS</sequence>
<keyword evidence="1 3" id="KW-0489">Methyltransferase</keyword>
<dbReference type="GO" id="GO:0047150">
    <property type="term" value="F:betaine-homocysteine S-methyltransferase activity"/>
    <property type="evidence" value="ECO:0007669"/>
    <property type="project" value="UniProtKB-EC"/>
</dbReference>
<keyword evidence="3" id="KW-0479">Metal-binding</keyword>
<keyword evidence="6" id="KW-1185">Reference proteome</keyword>
<dbReference type="GO" id="GO:0032259">
    <property type="term" value="P:methylation"/>
    <property type="evidence" value="ECO:0007669"/>
    <property type="project" value="UniProtKB-KW"/>
</dbReference>
<dbReference type="SUPFAM" id="SSF82282">
    <property type="entry name" value="Homocysteine S-methyltransferase"/>
    <property type="match status" value="1"/>
</dbReference>
<dbReference type="InterPro" id="IPR003726">
    <property type="entry name" value="HCY_dom"/>
</dbReference>
<evidence type="ECO:0000256" key="3">
    <source>
        <dbReference type="PROSITE-ProRule" id="PRU00333"/>
    </source>
</evidence>
<comment type="caution">
    <text evidence="5">The sequence shown here is derived from an EMBL/GenBank/DDBJ whole genome shotgun (WGS) entry which is preliminary data.</text>
</comment>
<reference evidence="5 6" key="1">
    <citation type="submission" date="2019-12" db="EMBL/GenBank/DDBJ databases">
        <title>Snethiella sp. nov. sp. isolated from sea sand.</title>
        <authorList>
            <person name="Kim J."/>
            <person name="Jeong S.E."/>
            <person name="Jung H.S."/>
            <person name="Jeon C.O."/>
        </authorList>
    </citation>
    <scope>NUCLEOTIDE SEQUENCE [LARGE SCALE GENOMIC DNA]</scope>
    <source>
        <strain evidence="5 6">DP05</strain>
    </source>
</reference>
<feature type="binding site" evidence="3">
    <location>
        <position position="280"/>
    </location>
    <ligand>
        <name>Zn(2+)</name>
        <dbReference type="ChEBI" id="CHEBI:29105"/>
    </ligand>
</feature>
<organism evidence="5 6">
    <name type="scientific">Sneathiella litorea</name>
    <dbReference type="NCBI Taxonomy" id="2606216"/>
    <lineage>
        <taxon>Bacteria</taxon>
        <taxon>Pseudomonadati</taxon>
        <taxon>Pseudomonadota</taxon>
        <taxon>Alphaproteobacteria</taxon>
        <taxon>Sneathiellales</taxon>
        <taxon>Sneathiellaceae</taxon>
        <taxon>Sneathiella</taxon>
    </lineage>
</organism>
<dbReference type="AlphaFoldDB" id="A0A6L8W8F8"/>
<name>A0A6L8W8F8_9PROT</name>